<dbReference type="Gene3D" id="3.20.20.40">
    <property type="entry name" value="1, 4-beta cellobiohydrolase"/>
    <property type="match status" value="1"/>
</dbReference>
<dbReference type="InterPro" id="IPR036434">
    <property type="entry name" value="Beta_cellobiohydrolase_sf"/>
</dbReference>
<reference evidence="1 2" key="1">
    <citation type="journal article" date="2019" name="Nat. Ecol. Evol.">
        <title>Megaphylogeny resolves global patterns of mushroom evolution.</title>
        <authorList>
            <person name="Varga T."/>
            <person name="Krizsan K."/>
            <person name="Foldi C."/>
            <person name="Dima B."/>
            <person name="Sanchez-Garcia M."/>
            <person name="Sanchez-Ramirez S."/>
            <person name="Szollosi G.J."/>
            <person name="Szarkandi J.G."/>
            <person name="Papp V."/>
            <person name="Albert L."/>
            <person name="Andreopoulos W."/>
            <person name="Angelini C."/>
            <person name="Antonin V."/>
            <person name="Barry K.W."/>
            <person name="Bougher N.L."/>
            <person name="Buchanan P."/>
            <person name="Buyck B."/>
            <person name="Bense V."/>
            <person name="Catcheside P."/>
            <person name="Chovatia M."/>
            <person name="Cooper J."/>
            <person name="Damon W."/>
            <person name="Desjardin D."/>
            <person name="Finy P."/>
            <person name="Geml J."/>
            <person name="Haridas S."/>
            <person name="Hughes K."/>
            <person name="Justo A."/>
            <person name="Karasinski D."/>
            <person name="Kautmanova I."/>
            <person name="Kiss B."/>
            <person name="Kocsube S."/>
            <person name="Kotiranta H."/>
            <person name="LaButti K.M."/>
            <person name="Lechner B.E."/>
            <person name="Liimatainen K."/>
            <person name="Lipzen A."/>
            <person name="Lukacs Z."/>
            <person name="Mihaltcheva S."/>
            <person name="Morgado L.N."/>
            <person name="Niskanen T."/>
            <person name="Noordeloos M.E."/>
            <person name="Ohm R.A."/>
            <person name="Ortiz-Santana B."/>
            <person name="Ovrebo C."/>
            <person name="Racz N."/>
            <person name="Riley R."/>
            <person name="Savchenko A."/>
            <person name="Shiryaev A."/>
            <person name="Soop K."/>
            <person name="Spirin V."/>
            <person name="Szebenyi C."/>
            <person name="Tomsovsky M."/>
            <person name="Tulloss R.E."/>
            <person name="Uehling J."/>
            <person name="Grigoriev I.V."/>
            <person name="Vagvolgyi C."/>
            <person name="Papp T."/>
            <person name="Martin F.M."/>
            <person name="Miettinen O."/>
            <person name="Hibbett D.S."/>
            <person name="Nagy L.G."/>
        </authorList>
    </citation>
    <scope>NUCLEOTIDE SEQUENCE [LARGE SCALE GENOMIC DNA]</scope>
    <source>
        <strain evidence="1 2">CBS 166.37</strain>
    </source>
</reference>
<dbReference type="SUPFAM" id="SSF51989">
    <property type="entry name" value="Glycosyl hydrolases family 6, cellulases"/>
    <property type="match status" value="1"/>
</dbReference>
<name>A0A5C3M3D5_9AGAR</name>
<gene>
    <name evidence="1" type="ORF">BDQ12DRAFT_665610</name>
</gene>
<dbReference type="EMBL" id="ML213600">
    <property type="protein sequence ID" value="TFK39283.1"/>
    <property type="molecule type" value="Genomic_DNA"/>
</dbReference>
<keyword evidence="2" id="KW-1185">Reference proteome</keyword>
<organism evidence="1 2">
    <name type="scientific">Crucibulum laeve</name>
    <dbReference type="NCBI Taxonomy" id="68775"/>
    <lineage>
        <taxon>Eukaryota</taxon>
        <taxon>Fungi</taxon>
        <taxon>Dikarya</taxon>
        <taxon>Basidiomycota</taxon>
        <taxon>Agaricomycotina</taxon>
        <taxon>Agaricomycetes</taxon>
        <taxon>Agaricomycetidae</taxon>
        <taxon>Agaricales</taxon>
        <taxon>Agaricineae</taxon>
        <taxon>Nidulariaceae</taxon>
        <taxon>Crucibulum</taxon>
    </lineage>
</organism>
<protein>
    <submittedName>
        <fullName evidence="1">Uncharacterized protein</fullName>
    </submittedName>
</protein>
<dbReference type="GO" id="GO:0004553">
    <property type="term" value="F:hydrolase activity, hydrolyzing O-glycosyl compounds"/>
    <property type="evidence" value="ECO:0007669"/>
    <property type="project" value="InterPro"/>
</dbReference>
<evidence type="ECO:0000313" key="1">
    <source>
        <dbReference type="EMBL" id="TFK39283.1"/>
    </source>
</evidence>
<accession>A0A5C3M3D5</accession>
<evidence type="ECO:0000313" key="2">
    <source>
        <dbReference type="Proteomes" id="UP000308652"/>
    </source>
</evidence>
<dbReference type="Proteomes" id="UP000308652">
    <property type="component" value="Unassembled WGS sequence"/>
</dbReference>
<dbReference type="GO" id="GO:0030245">
    <property type="term" value="P:cellulose catabolic process"/>
    <property type="evidence" value="ECO:0007669"/>
    <property type="project" value="InterPro"/>
</dbReference>
<dbReference type="AlphaFoldDB" id="A0A5C3M3D5"/>
<proteinExistence type="predicted"/>
<sequence>MAHCCKDTCSEVVLWKNNWSASLIDEFISFAGYFVSGKGAQQRKQEDNHKLKRSEGQTAQVIRICGWSMTVIEDGTVNRTDKYLNVHIATVIKPDPLTNLVTNLNTLNCSGAQAAYKRDAINIVNHCKLALAMIWLSYLPLIIYQKLKFPTPVPTATAYSV</sequence>